<evidence type="ECO:0000256" key="4">
    <source>
        <dbReference type="ARBA" id="ARBA00022617"/>
    </source>
</evidence>
<evidence type="ECO:0000256" key="8">
    <source>
        <dbReference type="ARBA" id="ARBA00023002"/>
    </source>
</evidence>
<evidence type="ECO:0000313" key="14">
    <source>
        <dbReference type="EMBL" id="KAK7321794.1"/>
    </source>
</evidence>
<keyword evidence="5" id="KW-0812">Transmembrane</keyword>
<keyword evidence="7" id="KW-1133">Transmembrane helix</keyword>
<proteinExistence type="inferred from homology"/>
<dbReference type="InterPro" id="IPR001128">
    <property type="entry name" value="Cyt_P450"/>
</dbReference>
<dbReference type="PRINTS" id="PR00385">
    <property type="entry name" value="P450"/>
</dbReference>
<evidence type="ECO:0000256" key="6">
    <source>
        <dbReference type="ARBA" id="ARBA00022723"/>
    </source>
</evidence>
<dbReference type="Gene3D" id="1.10.630.10">
    <property type="entry name" value="Cytochrome P450"/>
    <property type="match status" value="1"/>
</dbReference>
<evidence type="ECO:0000256" key="7">
    <source>
        <dbReference type="ARBA" id="ARBA00022989"/>
    </source>
</evidence>
<dbReference type="EMBL" id="JAYMYQ010000007">
    <property type="protein sequence ID" value="KAK7321794.1"/>
    <property type="molecule type" value="Genomic_DNA"/>
</dbReference>
<dbReference type="PANTHER" id="PTHR47955:SF22">
    <property type="entry name" value="CYTOCHROME P450 83B1-LIKE"/>
    <property type="match status" value="1"/>
</dbReference>
<protein>
    <recommendedName>
        <fullName evidence="16">Cytochrome P450</fullName>
    </recommendedName>
</protein>
<dbReference type="Pfam" id="PF00067">
    <property type="entry name" value="p450"/>
    <property type="match status" value="1"/>
</dbReference>
<dbReference type="GO" id="GO:0004497">
    <property type="term" value="F:monooxygenase activity"/>
    <property type="evidence" value="ECO:0007669"/>
    <property type="project" value="UniProtKB-KW"/>
</dbReference>
<evidence type="ECO:0000256" key="10">
    <source>
        <dbReference type="ARBA" id="ARBA00023033"/>
    </source>
</evidence>
<name>A0AAN9KQZ2_CANGL</name>
<evidence type="ECO:0008006" key="16">
    <source>
        <dbReference type="Google" id="ProtNLM"/>
    </source>
</evidence>
<dbReference type="Proteomes" id="UP001367508">
    <property type="component" value="Unassembled WGS sequence"/>
</dbReference>
<dbReference type="PROSITE" id="PS00086">
    <property type="entry name" value="CYTOCHROME_P450"/>
    <property type="match status" value="1"/>
</dbReference>
<keyword evidence="6 12" id="KW-0479">Metal-binding</keyword>
<organism evidence="14 15">
    <name type="scientific">Canavalia gladiata</name>
    <name type="common">Sword bean</name>
    <name type="synonym">Dolichos gladiatus</name>
    <dbReference type="NCBI Taxonomy" id="3824"/>
    <lineage>
        <taxon>Eukaryota</taxon>
        <taxon>Viridiplantae</taxon>
        <taxon>Streptophyta</taxon>
        <taxon>Embryophyta</taxon>
        <taxon>Tracheophyta</taxon>
        <taxon>Spermatophyta</taxon>
        <taxon>Magnoliopsida</taxon>
        <taxon>eudicotyledons</taxon>
        <taxon>Gunneridae</taxon>
        <taxon>Pentapetalae</taxon>
        <taxon>rosids</taxon>
        <taxon>fabids</taxon>
        <taxon>Fabales</taxon>
        <taxon>Fabaceae</taxon>
        <taxon>Papilionoideae</taxon>
        <taxon>50 kb inversion clade</taxon>
        <taxon>NPAAA clade</taxon>
        <taxon>indigoferoid/millettioid clade</taxon>
        <taxon>Phaseoleae</taxon>
        <taxon>Canavalia</taxon>
    </lineage>
</organism>
<reference evidence="14 15" key="1">
    <citation type="submission" date="2024-01" db="EMBL/GenBank/DDBJ databases">
        <title>The genomes of 5 underutilized Papilionoideae crops provide insights into root nodulation and disease resistanc.</title>
        <authorList>
            <person name="Jiang F."/>
        </authorList>
    </citation>
    <scope>NUCLEOTIDE SEQUENCE [LARGE SCALE GENOMIC DNA]</scope>
    <source>
        <strain evidence="14">LVBAO_FW01</strain>
        <tissue evidence="14">Leaves</tissue>
    </source>
</reference>
<keyword evidence="8 13" id="KW-0560">Oxidoreductase</keyword>
<comment type="subcellular location">
    <subcellularLocation>
        <location evidence="2">Membrane</location>
        <topology evidence="2">Single-pass membrane protein</topology>
    </subcellularLocation>
</comment>
<evidence type="ECO:0000256" key="1">
    <source>
        <dbReference type="ARBA" id="ARBA00001971"/>
    </source>
</evidence>
<dbReference type="PRINTS" id="PR00463">
    <property type="entry name" value="EP450I"/>
</dbReference>
<dbReference type="AlphaFoldDB" id="A0AAN9KQZ2"/>
<comment type="similarity">
    <text evidence="3 13">Belongs to the cytochrome P450 family.</text>
</comment>
<comment type="cofactor">
    <cofactor evidence="1 12">
        <name>heme</name>
        <dbReference type="ChEBI" id="CHEBI:30413"/>
    </cofactor>
</comment>
<comment type="caution">
    <text evidence="14">The sequence shown here is derived from an EMBL/GenBank/DDBJ whole genome shotgun (WGS) entry which is preliminary data.</text>
</comment>
<sequence>MMAMFVLSFLYFFILFIIIHRRKVTNRARASLPPGPSPLPLIGNLHQLDKSSPHRYLWQLSKRYGPLVSLRYGSVPTLIVSSAKMAKEVLKTHDLKFASRPQFLGLRKLSYNGLDLGFAPYGPYWREMKKLCVIHLFSSHRVQSFRPIREDEVSRMIRKLSHHEATGEVVNLTETLMSFTNSLICRIAFGKKYGNEYEEVETESKRSRLQGLLEEAQALLTEFYFSDYIPLLGWVDGVRGILRRLEKTFKELDELYERVIYDHMDSGRDRSKTGEREVADIIDIFLQLLNDRSFSFDLTLDRIKAVLMNIFIAGTDPSSVTVVWAMTALLRNPKVMNKVKGEVRNLFGDKDFINEEDVERLPYLKAVVKETLRLFPPSPLLLPRETIERCNLGGYEIEPKTLVYVNAWAIARDPEKWENAEEFCPERFLGSSVELKENEFELIPFGAGRRICPAKHMGVVNVELSLANLVHNFDWELPEGVNKEDMLDTEVKPGISMHKKNDLYLVVQKTTP</sequence>
<accession>A0AAN9KQZ2</accession>
<dbReference type="CDD" id="cd11072">
    <property type="entry name" value="CYP71-like"/>
    <property type="match status" value="1"/>
</dbReference>
<dbReference type="FunFam" id="1.10.630.10:FF:000011">
    <property type="entry name" value="Cytochrome P450 83B1"/>
    <property type="match status" value="1"/>
</dbReference>
<dbReference type="InterPro" id="IPR036396">
    <property type="entry name" value="Cyt_P450_sf"/>
</dbReference>
<evidence type="ECO:0000256" key="11">
    <source>
        <dbReference type="ARBA" id="ARBA00023136"/>
    </source>
</evidence>
<dbReference type="GO" id="GO:0005506">
    <property type="term" value="F:iron ion binding"/>
    <property type="evidence" value="ECO:0007669"/>
    <property type="project" value="InterPro"/>
</dbReference>
<keyword evidence="15" id="KW-1185">Reference proteome</keyword>
<keyword evidence="4 12" id="KW-0349">Heme</keyword>
<evidence type="ECO:0000256" key="5">
    <source>
        <dbReference type="ARBA" id="ARBA00022692"/>
    </source>
</evidence>
<evidence type="ECO:0000256" key="12">
    <source>
        <dbReference type="PIRSR" id="PIRSR602401-1"/>
    </source>
</evidence>
<keyword evidence="9 12" id="KW-0408">Iron</keyword>
<dbReference type="GO" id="GO:0020037">
    <property type="term" value="F:heme binding"/>
    <property type="evidence" value="ECO:0007669"/>
    <property type="project" value="InterPro"/>
</dbReference>
<evidence type="ECO:0000256" key="2">
    <source>
        <dbReference type="ARBA" id="ARBA00004167"/>
    </source>
</evidence>
<evidence type="ECO:0000256" key="9">
    <source>
        <dbReference type="ARBA" id="ARBA00023004"/>
    </source>
</evidence>
<gene>
    <name evidence="14" type="ORF">VNO77_32739</name>
</gene>
<dbReference type="SUPFAM" id="SSF48264">
    <property type="entry name" value="Cytochrome P450"/>
    <property type="match status" value="1"/>
</dbReference>
<dbReference type="GO" id="GO:0016020">
    <property type="term" value="C:membrane"/>
    <property type="evidence" value="ECO:0007669"/>
    <property type="project" value="UniProtKB-SubCell"/>
</dbReference>
<keyword evidence="11" id="KW-0472">Membrane</keyword>
<keyword evidence="10 13" id="KW-0503">Monooxygenase</keyword>
<feature type="binding site" description="axial binding residue" evidence="12">
    <location>
        <position position="452"/>
    </location>
    <ligand>
        <name>heme</name>
        <dbReference type="ChEBI" id="CHEBI:30413"/>
    </ligand>
    <ligandPart>
        <name>Fe</name>
        <dbReference type="ChEBI" id="CHEBI:18248"/>
    </ligandPart>
</feature>
<dbReference type="PANTHER" id="PTHR47955">
    <property type="entry name" value="CYTOCHROME P450 FAMILY 71 PROTEIN"/>
    <property type="match status" value="1"/>
</dbReference>
<dbReference type="GO" id="GO:0016705">
    <property type="term" value="F:oxidoreductase activity, acting on paired donors, with incorporation or reduction of molecular oxygen"/>
    <property type="evidence" value="ECO:0007669"/>
    <property type="project" value="InterPro"/>
</dbReference>
<evidence type="ECO:0000256" key="3">
    <source>
        <dbReference type="ARBA" id="ARBA00010617"/>
    </source>
</evidence>
<evidence type="ECO:0000256" key="13">
    <source>
        <dbReference type="RuleBase" id="RU000461"/>
    </source>
</evidence>
<evidence type="ECO:0000313" key="15">
    <source>
        <dbReference type="Proteomes" id="UP001367508"/>
    </source>
</evidence>
<dbReference type="InterPro" id="IPR017972">
    <property type="entry name" value="Cyt_P450_CS"/>
</dbReference>
<dbReference type="InterPro" id="IPR002401">
    <property type="entry name" value="Cyt_P450_E_grp-I"/>
</dbReference>